<dbReference type="RefSeq" id="XP_001320913.1">
    <property type="nucleotide sequence ID" value="XM_001320878.1"/>
</dbReference>
<dbReference type="VEuPathDB" id="TrichDB:TVAGG3_1030350"/>
<organism evidence="1 2">
    <name type="scientific">Trichomonas vaginalis (strain ATCC PRA-98 / G3)</name>
    <dbReference type="NCBI Taxonomy" id="412133"/>
    <lineage>
        <taxon>Eukaryota</taxon>
        <taxon>Metamonada</taxon>
        <taxon>Parabasalia</taxon>
        <taxon>Trichomonadida</taxon>
        <taxon>Trichomonadidae</taxon>
        <taxon>Trichomonas</taxon>
    </lineage>
</organism>
<name>A2EF80_TRIV3</name>
<evidence type="ECO:0000313" key="1">
    <source>
        <dbReference type="EMBL" id="EAY08690.1"/>
    </source>
</evidence>
<accession>A2EF80</accession>
<sequence length="108" mass="12742">MRLLVGVLSSKKLKLAWGGEDSIKTTMGFFSNCFYFIFFIPSFDPYYYMPNTKAFNTQNKTKTAYQFVFDVLPPWSDDESFKDLSEQERRKARAMKFVNLHMQALESY</sequence>
<dbReference type="AlphaFoldDB" id="A2EF80"/>
<reference evidence="1" key="1">
    <citation type="submission" date="2006-10" db="EMBL/GenBank/DDBJ databases">
        <authorList>
            <person name="Amadeo P."/>
            <person name="Zhao Q."/>
            <person name="Wortman J."/>
            <person name="Fraser-Liggett C."/>
            <person name="Carlton J."/>
        </authorList>
    </citation>
    <scope>NUCLEOTIDE SEQUENCE</scope>
    <source>
        <strain evidence="1">G3</strain>
    </source>
</reference>
<dbReference type="EMBL" id="DS113373">
    <property type="protein sequence ID" value="EAY08690.1"/>
    <property type="molecule type" value="Genomic_DNA"/>
</dbReference>
<gene>
    <name evidence="1" type="ORF">TVAG_079480</name>
</gene>
<evidence type="ECO:0000313" key="2">
    <source>
        <dbReference type="Proteomes" id="UP000001542"/>
    </source>
</evidence>
<keyword evidence="2" id="KW-1185">Reference proteome</keyword>
<dbReference type="OrthoDB" id="10255339at2759"/>
<protein>
    <submittedName>
        <fullName evidence="1">Uncharacterized protein</fullName>
    </submittedName>
</protein>
<reference evidence="1" key="2">
    <citation type="journal article" date="2007" name="Science">
        <title>Draft genome sequence of the sexually transmitted pathogen Trichomonas vaginalis.</title>
        <authorList>
            <person name="Carlton J.M."/>
            <person name="Hirt R.P."/>
            <person name="Silva J.C."/>
            <person name="Delcher A.L."/>
            <person name="Schatz M."/>
            <person name="Zhao Q."/>
            <person name="Wortman J.R."/>
            <person name="Bidwell S.L."/>
            <person name="Alsmark U.C.M."/>
            <person name="Besteiro S."/>
            <person name="Sicheritz-Ponten T."/>
            <person name="Noel C.J."/>
            <person name="Dacks J.B."/>
            <person name="Foster P.G."/>
            <person name="Simillion C."/>
            <person name="Van de Peer Y."/>
            <person name="Miranda-Saavedra D."/>
            <person name="Barton G.J."/>
            <person name="Westrop G.D."/>
            <person name="Mueller S."/>
            <person name="Dessi D."/>
            <person name="Fiori P.L."/>
            <person name="Ren Q."/>
            <person name="Paulsen I."/>
            <person name="Zhang H."/>
            <person name="Bastida-Corcuera F.D."/>
            <person name="Simoes-Barbosa A."/>
            <person name="Brown M.T."/>
            <person name="Hayes R.D."/>
            <person name="Mukherjee M."/>
            <person name="Okumura C.Y."/>
            <person name="Schneider R."/>
            <person name="Smith A.J."/>
            <person name="Vanacova S."/>
            <person name="Villalvazo M."/>
            <person name="Haas B.J."/>
            <person name="Pertea M."/>
            <person name="Feldblyum T.V."/>
            <person name="Utterback T.R."/>
            <person name="Shu C.L."/>
            <person name="Osoegawa K."/>
            <person name="de Jong P.J."/>
            <person name="Hrdy I."/>
            <person name="Horvathova L."/>
            <person name="Zubacova Z."/>
            <person name="Dolezal P."/>
            <person name="Malik S.B."/>
            <person name="Logsdon J.M. Jr."/>
            <person name="Henze K."/>
            <person name="Gupta A."/>
            <person name="Wang C.C."/>
            <person name="Dunne R.L."/>
            <person name="Upcroft J.A."/>
            <person name="Upcroft P."/>
            <person name="White O."/>
            <person name="Salzberg S.L."/>
            <person name="Tang P."/>
            <person name="Chiu C.-H."/>
            <person name="Lee Y.-S."/>
            <person name="Embley T.M."/>
            <person name="Coombs G.H."/>
            <person name="Mottram J.C."/>
            <person name="Tachezy J."/>
            <person name="Fraser-Liggett C.M."/>
            <person name="Johnson P.J."/>
        </authorList>
    </citation>
    <scope>NUCLEOTIDE SEQUENCE [LARGE SCALE GENOMIC DNA]</scope>
    <source>
        <strain evidence="1">G3</strain>
    </source>
</reference>
<dbReference type="KEGG" id="tva:4766595"/>
<dbReference type="InParanoid" id="A2EF80"/>
<dbReference type="Proteomes" id="UP000001542">
    <property type="component" value="Unassembled WGS sequence"/>
</dbReference>
<dbReference type="VEuPathDB" id="TrichDB:TVAG_079480"/>
<proteinExistence type="predicted"/>